<dbReference type="EMBL" id="CP048029">
    <property type="protein sequence ID" value="QIK39011.1"/>
    <property type="molecule type" value="Genomic_DNA"/>
</dbReference>
<evidence type="ECO:0000256" key="2">
    <source>
        <dbReference type="SAM" id="MobiDB-lite"/>
    </source>
</evidence>
<dbReference type="InterPro" id="IPR008988">
    <property type="entry name" value="Transcriptional_repressor_C"/>
</dbReference>
<dbReference type="AlphaFoldDB" id="A0A6G7VG62"/>
<evidence type="ECO:0000259" key="3">
    <source>
        <dbReference type="SMART" id="SM00899"/>
    </source>
</evidence>
<dbReference type="KEGG" id="cjap:GWK36_14540"/>
<keyword evidence="1" id="KW-0408">Iron</keyword>
<reference evidence="5" key="1">
    <citation type="submission" date="2020-01" db="EMBL/GenBank/DDBJ databases">
        <title>Caldichromatium gen. nov., sp. nov., a thermophilic purple sulfur bacterium member of the family Chromatiaceae isolated from Nakabusa hot spring, Japan.</title>
        <authorList>
            <person name="Saini M.K."/>
            <person name="Hanada S."/>
            <person name="Tank M."/>
        </authorList>
    </citation>
    <scope>NUCLEOTIDE SEQUENCE [LARGE SCALE GENOMIC DNA]</scope>
    <source>
        <strain evidence="5">No.7</strain>
    </source>
</reference>
<dbReference type="SUPFAM" id="SSF50037">
    <property type="entry name" value="C-terminal domain of transcriptional repressors"/>
    <property type="match status" value="1"/>
</dbReference>
<feature type="domain" description="Ferrous iron transporter FeoA-like" evidence="3">
    <location>
        <begin position="8"/>
        <end position="78"/>
    </location>
</feature>
<dbReference type="Proteomes" id="UP000502699">
    <property type="component" value="Chromosome"/>
</dbReference>
<dbReference type="InterPro" id="IPR007167">
    <property type="entry name" value="Fe-transptr_FeoA-like"/>
</dbReference>
<evidence type="ECO:0000256" key="1">
    <source>
        <dbReference type="ARBA" id="ARBA00023004"/>
    </source>
</evidence>
<protein>
    <submittedName>
        <fullName evidence="4">Ferrous iron transport protein A</fullName>
    </submittedName>
</protein>
<accession>A0A6G7VG62</accession>
<sequence length="108" mass="11488">MSQTAELIRLSDLPPDIPARLTEIQGGRQLTRRLLALGLRQGSPVQVIQRRGRGLVVASGELRIAVGIGIADKLWVSMEAEPGETEPVASTIEPSQPAGADQLAGLDR</sequence>
<keyword evidence="5" id="KW-1185">Reference proteome</keyword>
<dbReference type="GO" id="GO:0046914">
    <property type="term" value="F:transition metal ion binding"/>
    <property type="evidence" value="ECO:0007669"/>
    <property type="project" value="InterPro"/>
</dbReference>
<dbReference type="Gene3D" id="2.30.30.90">
    <property type="match status" value="1"/>
</dbReference>
<dbReference type="InterPro" id="IPR038157">
    <property type="entry name" value="FeoA_core_dom"/>
</dbReference>
<dbReference type="RefSeq" id="WP_166272234.1">
    <property type="nucleotide sequence ID" value="NZ_CP048029.1"/>
</dbReference>
<name>A0A6G7VG62_9GAMM</name>
<feature type="region of interest" description="Disordered" evidence="2">
    <location>
        <begin position="81"/>
        <end position="108"/>
    </location>
</feature>
<evidence type="ECO:0000313" key="5">
    <source>
        <dbReference type="Proteomes" id="UP000502699"/>
    </source>
</evidence>
<dbReference type="Pfam" id="PF04023">
    <property type="entry name" value="FeoA"/>
    <property type="match status" value="1"/>
</dbReference>
<evidence type="ECO:0000313" key="4">
    <source>
        <dbReference type="EMBL" id="QIK39011.1"/>
    </source>
</evidence>
<gene>
    <name evidence="4" type="ORF">GWK36_14540</name>
</gene>
<dbReference type="SMART" id="SM00899">
    <property type="entry name" value="FeoA"/>
    <property type="match status" value="1"/>
</dbReference>
<organism evidence="4 5">
    <name type="scientific">Caldichromatium japonicum</name>
    <dbReference type="NCBI Taxonomy" id="2699430"/>
    <lineage>
        <taxon>Bacteria</taxon>
        <taxon>Pseudomonadati</taxon>
        <taxon>Pseudomonadota</taxon>
        <taxon>Gammaproteobacteria</taxon>
        <taxon>Chromatiales</taxon>
        <taxon>Chromatiaceae</taxon>
        <taxon>Caldichromatium</taxon>
    </lineage>
</organism>
<proteinExistence type="predicted"/>